<dbReference type="AlphaFoldDB" id="Q83H33"/>
<dbReference type="GO" id="GO:0019305">
    <property type="term" value="P:dTDP-rhamnose biosynthetic process"/>
    <property type="evidence" value="ECO:0007669"/>
    <property type="project" value="UniProtKB-UniPathway"/>
</dbReference>
<proteinExistence type="inferred from homology"/>
<dbReference type="STRING" id="203267.TWT_029"/>
<dbReference type="PANTHER" id="PTHR10491">
    <property type="entry name" value="DTDP-4-DEHYDRORHAMNOSE REDUCTASE"/>
    <property type="match status" value="1"/>
</dbReference>
<evidence type="ECO:0000256" key="1">
    <source>
        <dbReference type="ARBA" id="ARBA00010944"/>
    </source>
</evidence>
<dbReference type="HOGENOM" id="CLU_045518_1_2_11"/>
<keyword evidence="2 4" id="KW-0560">Oxidoreductase</keyword>
<evidence type="ECO:0000313" key="4">
    <source>
        <dbReference type="EMBL" id="AAO44126.1"/>
    </source>
</evidence>
<reference evidence="4 5" key="1">
    <citation type="journal article" date="2003" name="Genome Res.">
        <title>Tropheryma whipplei twist: a human pathogenic Actinobacteria with a reduced genome.</title>
        <authorList>
            <person name="Raoult D."/>
            <person name="Ogata H."/>
            <person name="Audic S."/>
            <person name="Robert C."/>
            <person name="Suhre K."/>
            <person name="Drancourt M."/>
            <person name="Claverie J.-M."/>
        </authorList>
    </citation>
    <scope>NUCLEOTIDE SEQUENCE [LARGE SCALE GENOMIC DNA]</scope>
    <source>
        <strain evidence="4 5">Twist</strain>
    </source>
</reference>
<keyword evidence="2" id="KW-0521">NADP</keyword>
<dbReference type="NCBIfam" id="TIGR01214">
    <property type="entry name" value="rmlD"/>
    <property type="match status" value="1"/>
</dbReference>
<comment type="function">
    <text evidence="2">Catalyzes the reduction of dTDP-6-deoxy-L-lyxo-4-hexulose to yield dTDP-L-rhamnose.</text>
</comment>
<dbReference type="eggNOG" id="COG1091">
    <property type="taxonomic scope" value="Bacteria"/>
</dbReference>
<dbReference type="SUPFAM" id="SSF51735">
    <property type="entry name" value="NAD(P)-binding Rossmann-fold domains"/>
    <property type="match status" value="1"/>
</dbReference>
<evidence type="ECO:0000256" key="2">
    <source>
        <dbReference type="RuleBase" id="RU364082"/>
    </source>
</evidence>
<dbReference type="InterPro" id="IPR005913">
    <property type="entry name" value="dTDP_dehydrorham_reduct"/>
</dbReference>
<dbReference type="InterPro" id="IPR029903">
    <property type="entry name" value="RmlD-like-bd"/>
</dbReference>
<evidence type="ECO:0000313" key="5">
    <source>
        <dbReference type="Proteomes" id="UP000002200"/>
    </source>
</evidence>
<evidence type="ECO:0000259" key="3">
    <source>
        <dbReference type="Pfam" id="PF04321"/>
    </source>
</evidence>
<comment type="pathway">
    <text evidence="2">Carbohydrate biosynthesis; dTDP-L-rhamnose biosynthesis.</text>
</comment>
<dbReference type="Proteomes" id="UP000002200">
    <property type="component" value="Chromosome"/>
</dbReference>
<comment type="similarity">
    <text evidence="1 2">Belongs to the dTDP-4-dehydrorhamnose reductase family.</text>
</comment>
<dbReference type="GeneID" id="67387809"/>
<name>Q83H33_TROWT</name>
<dbReference type="UniPathway" id="UPA00124"/>
<dbReference type="GO" id="GO:0008831">
    <property type="term" value="F:dTDP-4-dehydrorhamnose reductase activity"/>
    <property type="evidence" value="ECO:0007669"/>
    <property type="project" value="UniProtKB-EC"/>
</dbReference>
<gene>
    <name evidence="4" type="primary">rmlD</name>
    <name evidence="4" type="ordered locus">TWT_029</name>
</gene>
<dbReference type="EC" id="1.1.1.133" evidence="2"/>
<accession>Q83H33</accession>
<dbReference type="GO" id="GO:0005829">
    <property type="term" value="C:cytosol"/>
    <property type="evidence" value="ECO:0007669"/>
    <property type="project" value="TreeGrafter"/>
</dbReference>
<organism evidence="4 5">
    <name type="scientific">Tropheryma whipplei (strain Twist)</name>
    <name type="common">Whipple's bacillus</name>
    <dbReference type="NCBI Taxonomy" id="203267"/>
    <lineage>
        <taxon>Bacteria</taxon>
        <taxon>Bacillati</taxon>
        <taxon>Actinomycetota</taxon>
        <taxon>Actinomycetes</taxon>
        <taxon>Micrococcales</taxon>
        <taxon>Tropherymataceae</taxon>
        <taxon>Tropheryma</taxon>
    </lineage>
</organism>
<protein>
    <recommendedName>
        <fullName evidence="2">dTDP-4-dehydrorhamnose reductase</fullName>
        <ecNumber evidence="2">1.1.1.133</ecNumber>
    </recommendedName>
</protein>
<dbReference type="KEGG" id="twh:TWT_029"/>
<dbReference type="InterPro" id="IPR036291">
    <property type="entry name" value="NAD(P)-bd_dom_sf"/>
</dbReference>
<dbReference type="Gene3D" id="3.40.50.720">
    <property type="entry name" value="NAD(P)-binding Rossmann-like Domain"/>
    <property type="match status" value="1"/>
</dbReference>
<dbReference type="OrthoDB" id="9803892at2"/>
<dbReference type="PANTHER" id="PTHR10491:SF4">
    <property type="entry name" value="METHIONINE ADENOSYLTRANSFERASE 2 SUBUNIT BETA"/>
    <property type="match status" value="1"/>
</dbReference>
<dbReference type="CDD" id="cd05254">
    <property type="entry name" value="dTDP_HR_like_SDR_e"/>
    <property type="match status" value="1"/>
</dbReference>
<feature type="domain" description="RmlD-like substrate binding" evidence="3">
    <location>
        <begin position="4"/>
        <end position="275"/>
    </location>
</feature>
<dbReference type="RefSeq" id="WP_011096004.1">
    <property type="nucleotide sequence ID" value="NC_004572.3"/>
</dbReference>
<keyword evidence="5" id="KW-1185">Reference proteome</keyword>
<dbReference type="Pfam" id="PF04321">
    <property type="entry name" value="RmlD_sub_bind"/>
    <property type="match status" value="1"/>
</dbReference>
<dbReference type="EMBL" id="AE014184">
    <property type="protein sequence ID" value="AAO44126.1"/>
    <property type="molecule type" value="Genomic_DNA"/>
</dbReference>
<dbReference type="Gene3D" id="3.90.25.10">
    <property type="entry name" value="UDP-galactose 4-epimerase, domain 1"/>
    <property type="match status" value="1"/>
</dbReference>
<sequence length="287" mass="31009">MSLKCLITGGGGMLGRDIRSVFPESVALTHDELDITDEYAVLDAARNKDLLINCAAYTQVDAAESNAAKAYAVNEAGARAVAKAAARRSIRVVHISTDYVFSGTAIRPYPEDHPHSPLSVYGKSKAAGEKAVLEEYSKGSFIIRTAWLYGQYGNNFVKSILKACRTQDIVTVVNDQYGQPTWSLDLAKQIKLLAESDAPCGVYHGTNSGKTTWFDFAGKVAALGGYDPKRIIPISSAQFVRPARRPGYSCLGHDAWTAVGLEPMRPWEDALNDAWAAGVFAECIAGQ</sequence>